<comment type="caution">
    <text evidence="3">The sequence shown here is derived from an EMBL/GenBank/DDBJ whole genome shotgun (WGS) entry which is preliminary data.</text>
</comment>
<keyword evidence="1" id="KW-0812">Transmembrane</keyword>
<sequence length="506" mass="57050">MIVGIYHRKLIFFSLLATLSFFAFNYRDNLLARQTIEADVDSVQADTIFASPQDNYNISAISGEYLLSIDLLENGSIKILNREIKEGIKPRKDYDELRYIVLDKKFEYYSKAKIVVNLPKPIIRLQEDPQIIAVHGATASGAKITEDGMAIEYYAKDVNPNSTVTIVGYFPKGYFKLPVTKVVSGGIESVSPIAWLSIITILVVVSAIILAFMSSKRKKGIPLDLKEATDVLPATIPPAVVSVLIEGRVGSRAIMATLIDLARRGFIDIYNRGSDFVIYKKETSAQQRATLLEFEEILLDKIFLPSQKIADSQDVEERASRHLFSRKIALTYLDIYKYASDLGFFAQPPARLHLKYRVFGILVFFVGLAGYILYALFGDEPKFLLLLWLVLIAEGMMIIKTAPLITNYTPMGRQSIVNWVRFRNFLSQNEPFRGSEDKFSEYLPYAVALGVESSWSARFIQANFILPKWYDAIVKIDSVEGFAKSLIPIIDYIADTFDVSSEPLVR</sequence>
<dbReference type="Proteomes" id="UP000485367">
    <property type="component" value="Unassembled WGS sequence"/>
</dbReference>
<proteinExistence type="predicted"/>
<evidence type="ECO:0000259" key="2">
    <source>
        <dbReference type="Pfam" id="PF20990"/>
    </source>
</evidence>
<dbReference type="InterPro" id="IPR048389">
    <property type="entry name" value="YciQ-like_C"/>
</dbReference>
<feature type="transmembrane region" description="Helical" evidence="1">
    <location>
        <begin position="358"/>
        <end position="377"/>
    </location>
</feature>
<feature type="transmembrane region" description="Helical" evidence="1">
    <location>
        <begin position="383"/>
        <end position="405"/>
    </location>
</feature>
<reference evidence="3" key="1">
    <citation type="submission" date="2017-02" db="EMBL/GenBank/DDBJ databases">
        <title>Delving into the versatile metabolic prowess of the omnipresent phylum Bacteroidetes.</title>
        <authorList>
            <person name="Nobu M.K."/>
            <person name="Mei R."/>
            <person name="Narihiro T."/>
            <person name="Kuroda K."/>
            <person name="Liu W.-T."/>
        </authorList>
    </citation>
    <scope>NUCLEOTIDE SEQUENCE</scope>
    <source>
        <strain evidence="3">ADurb.Bin280</strain>
    </source>
</reference>
<evidence type="ECO:0000313" key="3">
    <source>
        <dbReference type="EMBL" id="OQA52431.1"/>
    </source>
</evidence>
<dbReference type="EMBL" id="MWBO01000031">
    <property type="protein sequence ID" value="OQA52431.1"/>
    <property type="molecule type" value="Genomic_DNA"/>
</dbReference>
<protein>
    <recommendedName>
        <fullName evidence="2">Predicted membrane protein YciQ-like C-terminal domain-containing protein</fullName>
    </recommendedName>
</protein>
<feature type="domain" description="Predicted membrane protein YciQ-like C-terminal" evidence="2">
    <location>
        <begin position="232"/>
        <end position="459"/>
    </location>
</feature>
<evidence type="ECO:0000256" key="1">
    <source>
        <dbReference type="SAM" id="Phobius"/>
    </source>
</evidence>
<name>A0A1V5SE08_9BACT</name>
<accession>A0A1V5SE08</accession>
<keyword evidence="1" id="KW-0472">Membrane</keyword>
<feature type="transmembrane region" description="Helical" evidence="1">
    <location>
        <begin position="193"/>
        <end position="213"/>
    </location>
</feature>
<dbReference type="Pfam" id="PF20990">
    <property type="entry name" value="DUF2207_C"/>
    <property type="match status" value="1"/>
</dbReference>
<organism evidence="3">
    <name type="scientific">candidate division WS2 bacterium ADurb.Bin280</name>
    <dbReference type="NCBI Taxonomy" id="1852829"/>
    <lineage>
        <taxon>Bacteria</taxon>
        <taxon>candidate division WS2</taxon>
    </lineage>
</organism>
<dbReference type="AlphaFoldDB" id="A0A1V5SE08"/>
<gene>
    <name evidence="3" type="ORF">BWY43_00498</name>
</gene>
<keyword evidence="1" id="KW-1133">Transmembrane helix</keyword>